<sequence>MILYKMYETCGFRPMKVAMYRIVNAKGIVFNAFIRRQFHVGIDRKAPCDLYRIFTIDRQ</sequence>
<keyword evidence="2" id="KW-1185">Reference proteome</keyword>
<reference evidence="1 2" key="1">
    <citation type="journal article" date="2018" name="Int. J. Syst. Evol. Microbiol.">
        <title>Pseudooceanicola lipolyticus sp. nov., a marine alphaproteobacterium, reclassification of Oceanicola flagellatus as Pseudooceanicola flagellatus comb. nov. and emended description of the genus Pseudooceanicola.</title>
        <authorList>
            <person name="Huang M.-M."/>
            <person name="Guo L.-L."/>
            <person name="Wu Y.-H."/>
            <person name="Lai Q.-L."/>
            <person name="Shao Z.-Z."/>
            <person name="Wang C.-S."/>
            <person name="Wu M."/>
            <person name="Xu X.-W."/>
        </authorList>
    </citation>
    <scope>NUCLEOTIDE SEQUENCE [LARGE SCALE GENOMIC DNA]</scope>
    <source>
        <strain evidence="1 2">157</strain>
    </source>
</reference>
<dbReference type="Proteomes" id="UP000231553">
    <property type="component" value="Unassembled WGS sequence"/>
</dbReference>
<name>A0A2M8IUX9_9RHOB</name>
<dbReference type="AlphaFoldDB" id="A0A2M8IUX9"/>
<gene>
    <name evidence="1" type="ORF">CVM52_22875</name>
</gene>
<evidence type="ECO:0000313" key="1">
    <source>
        <dbReference type="EMBL" id="PJE34323.1"/>
    </source>
</evidence>
<accession>A0A2M8IUX9</accession>
<dbReference type="EMBL" id="PGTB01000199">
    <property type="protein sequence ID" value="PJE34323.1"/>
    <property type="molecule type" value="Genomic_DNA"/>
</dbReference>
<organism evidence="1 2">
    <name type="scientific">Pseudooceanicola lipolyticus</name>
    <dbReference type="NCBI Taxonomy" id="2029104"/>
    <lineage>
        <taxon>Bacteria</taxon>
        <taxon>Pseudomonadati</taxon>
        <taxon>Pseudomonadota</taxon>
        <taxon>Alphaproteobacteria</taxon>
        <taxon>Rhodobacterales</taxon>
        <taxon>Paracoccaceae</taxon>
        <taxon>Pseudooceanicola</taxon>
    </lineage>
</organism>
<comment type="caution">
    <text evidence="1">The sequence shown here is derived from an EMBL/GenBank/DDBJ whole genome shotgun (WGS) entry which is preliminary data.</text>
</comment>
<protein>
    <submittedName>
        <fullName evidence="1">Uncharacterized protein</fullName>
    </submittedName>
</protein>
<evidence type="ECO:0000313" key="2">
    <source>
        <dbReference type="Proteomes" id="UP000231553"/>
    </source>
</evidence>
<proteinExistence type="predicted"/>